<evidence type="ECO:0000256" key="6">
    <source>
        <dbReference type="ARBA" id="ARBA00022989"/>
    </source>
</evidence>
<proteinExistence type="inferred from homology"/>
<keyword evidence="8" id="KW-0067">ATP-binding</keyword>
<comment type="similarity">
    <text evidence="2 8">Belongs to the cation transport ATPase (P-type) (TC 3.A.3) family. Type IB subfamily.</text>
</comment>
<dbReference type="Pfam" id="PF00702">
    <property type="entry name" value="Hydrolase"/>
    <property type="match status" value="1"/>
</dbReference>
<organism evidence="11 12">
    <name type="scientific">Egibacter rhizosphaerae</name>
    <dbReference type="NCBI Taxonomy" id="1670831"/>
    <lineage>
        <taxon>Bacteria</taxon>
        <taxon>Bacillati</taxon>
        <taxon>Actinomycetota</taxon>
        <taxon>Nitriliruptoria</taxon>
        <taxon>Egibacterales</taxon>
        <taxon>Egibacteraceae</taxon>
        <taxon>Egibacter</taxon>
    </lineage>
</organism>
<dbReference type="GO" id="GO:0016887">
    <property type="term" value="F:ATP hydrolysis activity"/>
    <property type="evidence" value="ECO:0007669"/>
    <property type="project" value="InterPro"/>
</dbReference>
<dbReference type="Pfam" id="PF00122">
    <property type="entry name" value="E1-E2_ATPase"/>
    <property type="match status" value="1"/>
</dbReference>
<dbReference type="InterPro" id="IPR051014">
    <property type="entry name" value="Cation_Transport_ATPase_IB"/>
</dbReference>
<evidence type="ECO:0000256" key="4">
    <source>
        <dbReference type="ARBA" id="ARBA00022723"/>
    </source>
</evidence>
<dbReference type="CDD" id="cd02079">
    <property type="entry name" value="P-type_ATPase_HM"/>
    <property type="match status" value="1"/>
</dbReference>
<evidence type="ECO:0000259" key="10">
    <source>
        <dbReference type="Pfam" id="PF00122"/>
    </source>
</evidence>
<dbReference type="PANTHER" id="PTHR48085:SF5">
    <property type="entry name" value="CADMIUM_ZINC-TRANSPORTING ATPASE HMA4-RELATED"/>
    <property type="match status" value="1"/>
</dbReference>
<dbReference type="GO" id="GO:0005524">
    <property type="term" value="F:ATP binding"/>
    <property type="evidence" value="ECO:0007669"/>
    <property type="project" value="UniProtKB-UniRule"/>
</dbReference>
<evidence type="ECO:0000256" key="7">
    <source>
        <dbReference type="ARBA" id="ARBA00023136"/>
    </source>
</evidence>
<evidence type="ECO:0000256" key="9">
    <source>
        <dbReference type="SAM" id="MobiDB-lite"/>
    </source>
</evidence>
<feature type="transmembrane region" description="Helical" evidence="8">
    <location>
        <begin position="570"/>
        <end position="589"/>
    </location>
</feature>
<dbReference type="PROSITE" id="PS00154">
    <property type="entry name" value="ATPASE_E1_E2"/>
    <property type="match status" value="1"/>
</dbReference>
<dbReference type="GO" id="GO:0046872">
    <property type="term" value="F:metal ion binding"/>
    <property type="evidence" value="ECO:0007669"/>
    <property type="project" value="UniProtKB-KW"/>
</dbReference>
<feature type="transmembrane region" description="Helical" evidence="8">
    <location>
        <begin position="255"/>
        <end position="281"/>
    </location>
</feature>
<feature type="transmembrane region" description="Helical" evidence="8">
    <location>
        <begin position="595"/>
        <end position="613"/>
    </location>
</feature>
<dbReference type="SUPFAM" id="SSF56784">
    <property type="entry name" value="HAD-like"/>
    <property type="match status" value="1"/>
</dbReference>
<dbReference type="Gene3D" id="2.70.150.10">
    <property type="entry name" value="Calcium-transporting ATPase, cytoplasmic transduction domain A"/>
    <property type="match status" value="1"/>
</dbReference>
<keyword evidence="5" id="KW-1278">Translocase</keyword>
<dbReference type="SFLD" id="SFLDF00027">
    <property type="entry name" value="p-type_atpase"/>
    <property type="match status" value="1"/>
</dbReference>
<keyword evidence="7 8" id="KW-0472">Membrane</keyword>
<reference evidence="11 12" key="1">
    <citation type="submission" date="2019-01" db="EMBL/GenBank/DDBJ databases">
        <title>Egibacter rhizosphaerae EGI 80759T.</title>
        <authorList>
            <person name="Chen D.-D."/>
            <person name="Tian Y."/>
            <person name="Jiao J.-Y."/>
            <person name="Zhang X.-T."/>
            <person name="Zhang Y.-G."/>
            <person name="Zhang Y."/>
            <person name="Xiao M."/>
            <person name="Shu W.-S."/>
            <person name="Li W.-J."/>
        </authorList>
    </citation>
    <scope>NUCLEOTIDE SEQUENCE [LARGE SCALE GENOMIC DNA]</scope>
    <source>
        <strain evidence="11 12">EGI 80759</strain>
    </source>
</reference>
<dbReference type="NCBIfam" id="TIGR01525">
    <property type="entry name" value="ATPase-IB_hvy"/>
    <property type="match status" value="1"/>
</dbReference>
<dbReference type="InterPro" id="IPR001757">
    <property type="entry name" value="P_typ_ATPase"/>
</dbReference>
<dbReference type="InterPro" id="IPR023214">
    <property type="entry name" value="HAD_sf"/>
</dbReference>
<evidence type="ECO:0000256" key="1">
    <source>
        <dbReference type="ARBA" id="ARBA00004651"/>
    </source>
</evidence>
<gene>
    <name evidence="11" type="ORF">ER308_16750</name>
</gene>
<dbReference type="GO" id="GO:0019829">
    <property type="term" value="F:ATPase-coupled monoatomic cation transmembrane transporter activity"/>
    <property type="evidence" value="ECO:0007669"/>
    <property type="project" value="InterPro"/>
</dbReference>
<protein>
    <submittedName>
        <fullName evidence="11">Cation-translocating P-type ATPase</fullName>
    </submittedName>
</protein>
<dbReference type="SUPFAM" id="SSF81653">
    <property type="entry name" value="Calcium ATPase, transduction domain A"/>
    <property type="match status" value="1"/>
</dbReference>
<dbReference type="InterPro" id="IPR018303">
    <property type="entry name" value="ATPase_P-typ_P_site"/>
</dbReference>
<dbReference type="SUPFAM" id="SSF81665">
    <property type="entry name" value="Calcium ATPase, transmembrane domain M"/>
    <property type="match status" value="1"/>
</dbReference>
<keyword evidence="3 8" id="KW-0812">Transmembrane</keyword>
<comment type="subcellular location">
    <subcellularLocation>
        <location evidence="1">Cell membrane</location>
        <topology evidence="1">Multi-pass membrane protein</topology>
    </subcellularLocation>
</comment>
<dbReference type="OrthoDB" id="7059309at2"/>
<dbReference type="Gene3D" id="3.40.1110.10">
    <property type="entry name" value="Calcium-transporting ATPase, cytoplasmic domain N"/>
    <property type="match status" value="1"/>
</dbReference>
<keyword evidence="12" id="KW-1185">Reference proteome</keyword>
<dbReference type="InterPro" id="IPR027256">
    <property type="entry name" value="P-typ_ATPase_IB"/>
</dbReference>
<evidence type="ECO:0000256" key="2">
    <source>
        <dbReference type="ARBA" id="ARBA00006024"/>
    </source>
</evidence>
<dbReference type="PRINTS" id="PR00119">
    <property type="entry name" value="CATATPASE"/>
</dbReference>
<evidence type="ECO:0000256" key="5">
    <source>
        <dbReference type="ARBA" id="ARBA00022967"/>
    </source>
</evidence>
<dbReference type="InterPro" id="IPR059000">
    <property type="entry name" value="ATPase_P-type_domA"/>
</dbReference>
<feature type="transmembrane region" description="Helical" evidence="8">
    <location>
        <begin position="84"/>
        <end position="103"/>
    </location>
</feature>
<dbReference type="Proteomes" id="UP000291469">
    <property type="component" value="Chromosome"/>
</dbReference>
<feature type="compositionally biased region" description="Basic and acidic residues" evidence="9">
    <location>
        <begin position="618"/>
        <end position="627"/>
    </location>
</feature>
<dbReference type="EMBL" id="CP036402">
    <property type="protein sequence ID" value="QBI22080.1"/>
    <property type="molecule type" value="Genomic_DNA"/>
</dbReference>
<feature type="transmembrane region" description="Helical" evidence="8">
    <location>
        <begin position="61"/>
        <end position="78"/>
    </location>
</feature>
<keyword evidence="8" id="KW-1003">Cell membrane</keyword>
<evidence type="ECO:0000313" key="12">
    <source>
        <dbReference type="Proteomes" id="UP000291469"/>
    </source>
</evidence>
<keyword evidence="6 8" id="KW-1133">Transmembrane helix</keyword>
<dbReference type="InterPro" id="IPR023298">
    <property type="entry name" value="ATPase_P-typ_TM_dom_sf"/>
</dbReference>
<dbReference type="InterPro" id="IPR008250">
    <property type="entry name" value="ATPase_P-typ_transduc_dom_A_sf"/>
</dbReference>
<evidence type="ECO:0000256" key="8">
    <source>
        <dbReference type="RuleBase" id="RU362081"/>
    </source>
</evidence>
<dbReference type="InterPro" id="IPR044492">
    <property type="entry name" value="P_typ_ATPase_HD_dom"/>
</dbReference>
<dbReference type="NCBIfam" id="TIGR01494">
    <property type="entry name" value="ATPase_P-type"/>
    <property type="match status" value="2"/>
</dbReference>
<accession>A0A411YLM4</accession>
<dbReference type="Gene3D" id="3.40.50.1000">
    <property type="entry name" value="HAD superfamily/HAD-like"/>
    <property type="match status" value="1"/>
</dbReference>
<name>A0A411YLM4_9ACTN</name>
<feature type="transmembrane region" description="Helical" evidence="8">
    <location>
        <begin position="231"/>
        <end position="249"/>
    </location>
</feature>
<dbReference type="InterPro" id="IPR036412">
    <property type="entry name" value="HAD-like_sf"/>
</dbReference>
<feature type="transmembrane region" description="Helical" evidence="8">
    <location>
        <begin position="35"/>
        <end position="54"/>
    </location>
</feature>
<dbReference type="InterPro" id="IPR023299">
    <property type="entry name" value="ATPase_P-typ_cyto_dom_N"/>
</dbReference>
<dbReference type="GO" id="GO:0005886">
    <property type="term" value="C:plasma membrane"/>
    <property type="evidence" value="ECO:0007669"/>
    <property type="project" value="UniProtKB-SubCell"/>
</dbReference>
<feature type="region of interest" description="Disordered" evidence="9">
    <location>
        <begin position="617"/>
        <end position="651"/>
    </location>
</feature>
<sequence length="651" mass="67705">MESTRMQRRWVQVAVAAILIAAGFALRAWSEPVYAGLLITAAAVAGTPIAVRAVRDLRIRRVGIEALVTIAAIGAVVIGEVWEAAAVTGLFALGGALEAMTMGRTRRALALLLELVPETATVRRDGAEVAVAPAEVGEGETVIVRPGHRIPVDGQVLLGRAAVDEQTVTGESMPVEKQPGSEVYAGTTAAGGVLEVRADRVGADTALGRIIHRVEEAQEHKVPAQRFLERFARWYTPGVVVLAVVAGLLTGDVRLALTLLVIACPGALVISIPISVVAGVGRGARRGILVKGGEHLEQAAKVTAVAFDKTGTLTEGRPEVAAVEPLDDGIEADELLRWAATVELGSEHPLATPIIERARAAGLGLPERPDAFVAHEGGGVQATVDGSEVLVGTPMLLSSAGIDVGPEASAALERHRSAGRTTVLLARGARVVGVIALADRVRDDAARAVADLARAGVRRRVMLTGDAAAVGHAVAEQVGIDEVHAELSPEDKLAVIRALQAEGERVAMFGDGVNDAPALATADVGIAVGATATPVAMETADVALTTGRLVRASEAIHLARRTVRIMRQNVTIALATVAVLLTGVLAGEVHMAGGMLVHQASVLAVILNALRLLRSSRNSHERNSHENEEPESATAGARRRVTDDEEAMLTS</sequence>
<feature type="domain" description="P-type ATPase A" evidence="10">
    <location>
        <begin position="114"/>
        <end position="215"/>
    </location>
</feature>
<keyword evidence="4 8" id="KW-0479">Metal-binding</keyword>
<dbReference type="KEGG" id="erz:ER308_16750"/>
<dbReference type="PANTHER" id="PTHR48085">
    <property type="entry name" value="CADMIUM/ZINC-TRANSPORTING ATPASE HMA2-RELATED"/>
    <property type="match status" value="1"/>
</dbReference>
<dbReference type="SFLD" id="SFLDS00003">
    <property type="entry name" value="Haloacid_Dehalogenase"/>
    <property type="match status" value="1"/>
</dbReference>
<keyword evidence="8" id="KW-0547">Nucleotide-binding</keyword>
<evidence type="ECO:0000313" key="11">
    <source>
        <dbReference type="EMBL" id="QBI22080.1"/>
    </source>
</evidence>
<dbReference type="FunFam" id="2.70.150.10:FF:000002">
    <property type="entry name" value="Copper-transporting ATPase 1, putative"/>
    <property type="match status" value="1"/>
</dbReference>
<evidence type="ECO:0000256" key="3">
    <source>
        <dbReference type="ARBA" id="ARBA00022692"/>
    </source>
</evidence>
<dbReference type="SFLD" id="SFLDG00002">
    <property type="entry name" value="C1.7:_P-type_atpase_like"/>
    <property type="match status" value="1"/>
</dbReference>
<dbReference type="AlphaFoldDB" id="A0A411YLM4"/>